<dbReference type="Pfam" id="PF00202">
    <property type="entry name" value="Aminotran_3"/>
    <property type="match status" value="1"/>
</dbReference>
<dbReference type="SUPFAM" id="SSF53383">
    <property type="entry name" value="PLP-dependent transferases"/>
    <property type="match status" value="1"/>
</dbReference>
<gene>
    <name evidence="4" type="ORF">MNOR_LOCUS12338</name>
</gene>
<proteinExistence type="inferred from homology"/>
<dbReference type="PANTHER" id="PTHR45688:SF13">
    <property type="entry name" value="ALANINE--GLYOXYLATE AMINOTRANSFERASE 2-LIKE"/>
    <property type="match status" value="1"/>
</dbReference>
<comment type="caution">
    <text evidence="4">The sequence shown here is derived from an EMBL/GenBank/DDBJ whole genome shotgun (WGS) entry which is preliminary data.</text>
</comment>
<dbReference type="InterPro" id="IPR015421">
    <property type="entry name" value="PyrdxlP-dep_Trfase_major"/>
</dbReference>
<accession>A0AAV2QHT0</accession>
<dbReference type="GO" id="GO:0008483">
    <property type="term" value="F:transaminase activity"/>
    <property type="evidence" value="ECO:0007669"/>
    <property type="project" value="InterPro"/>
</dbReference>
<feature type="non-terminal residue" evidence="4">
    <location>
        <position position="499"/>
    </location>
</feature>
<dbReference type="AlphaFoldDB" id="A0AAV2QHT0"/>
<evidence type="ECO:0000313" key="5">
    <source>
        <dbReference type="Proteomes" id="UP001497623"/>
    </source>
</evidence>
<dbReference type="Gene3D" id="3.40.640.10">
    <property type="entry name" value="Type I PLP-dependent aspartate aminotransferase-like (Major domain)"/>
    <property type="match status" value="1"/>
</dbReference>
<dbReference type="EMBL" id="CAXKWB010006744">
    <property type="protein sequence ID" value="CAL4084170.1"/>
    <property type="molecule type" value="Genomic_DNA"/>
</dbReference>
<evidence type="ECO:0000256" key="3">
    <source>
        <dbReference type="RuleBase" id="RU003560"/>
    </source>
</evidence>
<keyword evidence="5" id="KW-1185">Reference proteome</keyword>
<protein>
    <submittedName>
        <fullName evidence="4">Uncharacterized protein</fullName>
    </submittedName>
</protein>
<dbReference type="GO" id="GO:0030170">
    <property type="term" value="F:pyridoxal phosphate binding"/>
    <property type="evidence" value="ECO:0007669"/>
    <property type="project" value="InterPro"/>
</dbReference>
<name>A0AAV2QHT0_MEGNR</name>
<sequence length="499" mass="56763">MGMFATYEGYRIESHYRLFRSASLIKSFIEIIQLLILCIYLVRLIPYFCSPKCLLHQKYVMAEVKVTVLNAISHKMSMDLKIYDHDHSCRKSMNWFLASIQQSLLFFTTSYRALKSSEAVDLALQLVRLYTQRTEVLIVDNAFHGSIDSVHNLSPKVFKQNNITKADWVHVLTMPDLYRGPYQDDDPNAVEKYIDDARKVIENIKHNGKKLACFIAEPMLTITGCLAPPAKWLQAIYRMVKESGGLCIADEVQTALGRVGSHLWSFQAQGVTPDLIILGKPLGQNLDLEALIFPKSFGGLVIGQLNIYKCSPMMDSVGCSVLNIMQKEHLVNSAQTIGEILKHELNQLKKKHQQIGEVRGMGLMYSIEMVWSKQSRKPAKEIAEEIVYKMKEEYILIANEGEHRNILLIMPPMCFTVEDSYKLVRALDKVITTYASQNIEAPITCDFLNMTIITPKSFLGINDGRLGIFQPQEEDDISLPDPDPMNLDDAQLRYQDLEI</sequence>
<comment type="similarity">
    <text evidence="1 3">Belongs to the class-III pyridoxal-phosphate-dependent aminotransferase family.</text>
</comment>
<dbReference type="InterPro" id="IPR015424">
    <property type="entry name" value="PyrdxlP-dep_Trfase"/>
</dbReference>
<dbReference type="PANTHER" id="PTHR45688">
    <property type="match status" value="1"/>
</dbReference>
<dbReference type="GO" id="GO:0005739">
    <property type="term" value="C:mitochondrion"/>
    <property type="evidence" value="ECO:0007669"/>
    <property type="project" value="TreeGrafter"/>
</dbReference>
<evidence type="ECO:0000313" key="4">
    <source>
        <dbReference type="EMBL" id="CAL4084170.1"/>
    </source>
</evidence>
<reference evidence="4 5" key="1">
    <citation type="submission" date="2024-05" db="EMBL/GenBank/DDBJ databases">
        <authorList>
            <person name="Wallberg A."/>
        </authorList>
    </citation>
    <scope>NUCLEOTIDE SEQUENCE [LARGE SCALE GENOMIC DNA]</scope>
</reference>
<dbReference type="InterPro" id="IPR015422">
    <property type="entry name" value="PyrdxlP-dep_Trfase_small"/>
</dbReference>
<evidence type="ECO:0000256" key="1">
    <source>
        <dbReference type="ARBA" id="ARBA00008954"/>
    </source>
</evidence>
<keyword evidence="2 3" id="KW-0663">Pyridoxal phosphate</keyword>
<dbReference type="Gene3D" id="3.90.1150.10">
    <property type="entry name" value="Aspartate Aminotransferase, domain 1"/>
    <property type="match status" value="1"/>
</dbReference>
<dbReference type="InterPro" id="IPR005814">
    <property type="entry name" value="Aminotrans_3"/>
</dbReference>
<dbReference type="Proteomes" id="UP001497623">
    <property type="component" value="Unassembled WGS sequence"/>
</dbReference>
<organism evidence="4 5">
    <name type="scientific">Meganyctiphanes norvegica</name>
    <name type="common">Northern krill</name>
    <name type="synonym">Thysanopoda norvegica</name>
    <dbReference type="NCBI Taxonomy" id="48144"/>
    <lineage>
        <taxon>Eukaryota</taxon>
        <taxon>Metazoa</taxon>
        <taxon>Ecdysozoa</taxon>
        <taxon>Arthropoda</taxon>
        <taxon>Crustacea</taxon>
        <taxon>Multicrustacea</taxon>
        <taxon>Malacostraca</taxon>
        <taxon>Eumalacostraca</taxon>
        <taxon>Eucarida</taxon>
        <taxon>Euphausiacea</taxon>
        <taxon>Euphausiidae</taxon>
        <taxon>Meganyctiphanes</taxon>
    </lineage>
</organism>
<evidence type="ECO:0000256" key="2">
    <source>
        <dbReference type="ARBA" id="ARBA00022898"/>
    </source>
</evidence>